<dbReference type="Gene3D" id="2.40.30.10">
    <property type="entry name" value="Translation factors"/>
    <property type="match status" value="1"/>
</dbReference>
<dbReference type="Gene3D" id="3.40.50.80">
    <property type="entry name" value="Nucleotide-binding domain of ferredoxin-NADP reductase (FNR) module"/>
    <property type="match status" value="1"/>
</dbReference>
<dbReference type="CDD" id="cd06199">
    <property type="entry name" value="SiR"/>
    <property type="match status" value="1"/>
</dbReference>
<dbReference type="GO" id="GO:0004783">
    <property type="term" value="F:sulfite reductase (NADPH) activity"/>
    <property type="evidence" value="ECO:0007669"/>
    <property type="project" value="UniProtKB-EC"/>
</dbReference>
<dbReference type="PROSITE" id="PS51384">
    <property type="entry name" value="FAD_FR"/>
    <property type="match status" value="1"/>
</dbReference>
<evidence type="ECO:0000313" key="19">
    <source>
        <dbReference type="Proteomes" id="UP000006860"/>
    </source>
</evidence>
<dbReference type="SUPFAM" id="SSF63380">
    <property type="entry name" value="Riboflavin synthase domain-like"/>
    <property type="match status" value="1"/>
</dbReference>
<evidence type="ECO:0000256" key="14">
    <source>
        <dbReference type="ARBA" id="ARBA00052219"/>
    </source>
</evidence>
<dbReference type="InterPro" id="IPR017938">
    <property type="entry name" value="Riboflavin_synthase-like_b-brl"/>
</dbReference>
<dbReference type="AlphaFoldDB" id="F0SK89"/>
<dbReference type="PROSITE" id="PS51656">
    <property type="entry name" value="4FE4S"/>
    <property type="match status" value="1"/>
</dbReference>
<proteinExistence type="predicted"/>
<keyword evidence="13" id="KW-0028">Amino-acid biosynthesis</keyword>
<keyword evidence="19" id="KW-1185">Reference proteome</keyword>
<comment type="cofactor">
    <cofactor evidence="1">
        <name>FMN</name>
        <dbReference type="ChEBI" id="CHEBI:58210"/>
    </cofactor>
</comment>
<evidence type="ECO:0000256" key="6">
    <source>
        <dbReference type="ARBA" id="ARBA00022643"/>
    </source>
</evidence>
<reference evidence="19" key="1">
    <citation type="submission" date="2011-02" db="EMBL/GenBank/DDBJ databases">
        <title>The complete genome of Planctomyces brasiliensis DSM 5305.</title>
        <authorList>
            <person name="Lucas S."/>
            <person name="Copeland A."/>
            <person name="Lapidus A."/>
            <person name="Bruce D."/>
            <person name="Goodwin L."/>
            <person name="Pitluck S."/>
            <person name="Kyrpides N."/>
            <person name="Mavromatis K."/>
            <person name="Pagani I."/>
            <person name="Ivanova N."/>
            <person name="Ovchinnikova G."/>
            <person name="Lu M."/>
            <person name="Detter J.C."/>
            <person name="Han C."/>
            <person name="Land M."/>
            <person name="Hauser L."/>
            <person name="Markowitz V."/>
            <person name="Cheng J.-F."/>
            <person name="Hugenholtz P."/>
            <person name="Woyke T."/>
            <person name="Wu D."/>
            <person name="Tindall B."/>
            <person name="Pomrenke H.G."/>
            <person name="Brambilla E."/>
            <person name="Klenk H.-P."/>
            <person name="Eisen J.A."/>
        </authorList>
    </citation>
    <scope>NUCLEOTIDE SEQUENCE [LARGE SCALE GENOMIC DNA]</scope>
    <source>
        <strain evidence="19">ATCC 49424 / DSM 5305 / JCM 21570 / NBRC 103401 / IFAM 1448</strain>
    </source>
</reference>
<evidence type="ECO:0000256" key="11">
    <source>
        <dbReference type="ARBA" id="ARBA00023004"/>
    </source>
</evidence>
<evidence type="ECO:0000256" key="7">
    <source>
        <dbReference type="ARBA" id="ARBA00022723"/>
    </source>
</evidence>
<keyword evidence="9" id="KW-0521">NADP</keyword>
<dbReference type="Pfam" id="PF04060">
    <property type="entry name" value="FeS"/>
    <property type="match status" value="1"/>
</dbReference>
<dbReference type="InterPro" id="IPR003097">
    <property type="entry name" value="CysJ-like_FAD-binding"/>
</dbReference>
<dbReference type="eggNOG" id="COG2878">
    <property type="taxonomic scope" value="Bacteria"/>
</dbReference>
<sequence>MSISLLPESAPFTVEQKAWLNGFLAGMIGLDDAQDSTATANGVAEEPVQEEAEEDLPWHDASLPLEERMELAEGRPVKHRLMAAMAQLNCGACGYVCQTYAEALANGEESNLKLCVPGAKPTSKMLKSVLADVSDVAAAPTTTNGSATAIESGYSRQRPFPAKLIRSDTLNKPGSAKDVRHVEIDLQGSGLTYNVGDSLGVYPSNCDELTAAILSEYQADPDQMVMRDGREMTLIECLQTSCCLKDVSDELLELMAAFAAGDEAEQLRGLIDSDELDDMDVLDLLQRFPAVRPPLEDVLETFSPLAPRLYSIASSQKSIGEGVHLTVGRVVSEIRDRPRKGVASTMFSDRLQPGGEVRVFVQPSHGFSVPADDSTPLIMIGPGTGIAPFRAFLQEREARQARGQNWLFFGDQKSSTDFLYETELQNYKESGLLTRLDLAFSRDQAEKIYVQNRMIEQASELFEWLERGAWVTVCGDARRMAKDVGQALHQVIESAGGKSPEQAAEYVKQMIADGRYLKDVY</sequence>
<dbReference type="KEGG" id="pbs:Plabr_3249"/>
<dbReference type="Proteomes" id="UP000006860">
    <property type="component" value="Chromosome"/>
</dbReference>
<keyword evidence="7" id="KW-0479">Metal-binding</keyword>
<dbReference type="GO" id="GO:0050660">
    <property type="term" value="F:flavin adenine dinucleotide binding"/>
    <property type="evidence" value="ECO:0007669"/>
    <property type="project" value="TreeGrafter"/>
</dbReference>
<evidence type="ECO:0000256" key="3">
    <source>
        <dbReference type="ARBA" id="ARBA00012604"/>
    </source>
</evidence>
<keyword evidence="4" id="KW-0004">4Fe-4S</keyword>
<dbReference type="GO" id="GO:0046872">
    <property type="term" value="F:metal ion binding"/>
    <property type="evidence" value="ECO:0007669"/>
    <property type="project" value="UniProtKB-KW"/>
</dbReference>
<dbReference type="InterPro" id="IPR001433">
    <property type="entry name" value="OxRdtase_FAD/NAD-bd"/>
</dbReference>
<keyword evidence="8" id="KW-0274">FAD</keyword>
<dbReference type="Gene3D" id="1.20.990.10">
    <property type="entry name" value="NADPH-cytochrome p450 Reductase, Chain A, domain 3"/>
    <property type="match status" value="1"/>
</dbReference>
<evidence type="ECO:0000256" key="5">
    <source>
        <dbReference type="ARBA" id="ARBA00022630"/>
    </source>
</evidence>
<keyword evidence="6" id="KW-0288">FMN</keyword>
<comment type="cofactor">
    <cofactor evidence="2">
        <name>FAD</name>
        <dbReference type="ChEBI" id="CHEBI:57692"/>
    </cofactor>
</comment>
<dbReference type="PANTHER" id="PTHR19384:SF128">
    <property type="entry name" value="NADPH OXIDOREDUCTASE A"/>
    <property type="match status" value="1"/>
</dbReference>
<dbReference type="HOGENOM" id="CLU_001570_17_0_0"/>
<keyword evidence="12" id="KW-0411">Iron-sulfur</keyword>
<name>F0SK89_RUBBR</name>
<evidence type="ECO:0000256" key="12">
    <source>
        <dbReference type="ARBA" id="ARBA00023014"/>
    </source>
</evidence>
<dbReference type="OrthoDB" id="9789468at2"/>
<organism evidence="18 19">
    <name type="scientific">Rubinisphaera brasiliensis (strain ATCC 49424 / DSM 5305 / JCM 21570 / IAM 15109 / NBRC 103401 / IFAM 1448)</name>
    <name type="common">Planctomyces brasiliensis</name>
    <dbReference type="NCBI Taxonomy" id="756272"/>
    <lineage>
        <taxon>Bacteria</taxon>
        <taxon>Pseudomonadati</taxon>
        <taxon>Planctomycetota</taxon>
        <taxon>Planctomycetia</taxon>
        <taxon>Planctomycetales</taxon>
        <taxon>Planctomycetaceae</taxon>
        <taxon>Rubinisphaera</taxon>
    </lineage>
</organism>
<dbReference type="GO" id="GO:0010181">
    <property type="term" value="F:FMN binding"/>
    <property type="evidence" value="ECO:0007669"/>
    <property type="project" value="TreeGrafter"/>
</dbReference>
<evidence type="ECO:0000256" key="4">
    <source>
        <dbReference type="ARBA" id="ARBA00022485"/>
    </source>
</evidence>
<dbReference type="eggNOG" id="COG0369">
    <property type="taxonomic scope" value="Bacteria"/>
</dbReference>
<evidence type="ECO:0000256" key="15">
    <source>
        <dbReference type="SAM" id="MobiDB-lite"/>
    </source>
</evidence>
<dbReference type="SUPFAM" id="SSF52343">
    <property type="entry name" value="Ferredoxin reductase-like, C-terminal NADP-linked domain"/>
    <property type="match status" value="1"/>
</dbReference>
<evidence type="ECO:0000256" key="8">
    <source>
        <dbReference type="ARBA" id="ARBA00022827"/>
    </source>
</evidence>
<evidence type="ECO:0000256" key="10">
    <source>
        <dbReference type="ARBA" id="ARBA00023002"/>
    </source>
</evidence>
<evidence type="ECO:0000256" key="1">
    <source>
        <dbReference type="ARBA" id="ARBA00001917"/>
    </source>
</evidence>
<evidence type="ECO:0000256" key="9">
    <source>
        <dbReference type="ARBA" id="ARBA00022857"/>
    </source>
</evidence>
<dbReference type="GO" id="GO:0051539">
    <property type="term" value="F:4 iron, 4 sulfur cluster binding"/>
    <property type="evidence" value="ECO:0007669"/>
    <property type="project" value="UniProtKB-KW"/>
</dbReference>
<dbReference type="EMBL" id="CP002546">
    <property type="protein sequence ID" value="ADY60846.1"/>
    <property type="molecule type" value="Genomic_DNA"/>
</dbReference>
<dbReference type="FunFam" id="3.40.50.80:FF:000001">
    <property type="entry name" value="NADPH--cytochrome P450 reductase 1"/>
    <property type="match status" value="1"/>
</dbReference>
<protein>
    <recommendedName>
        <fullName evidence="3">assimilatory sulfite reductase (NADPH)</fullName>
        <ecNumber evidence="3">1.8.1.2</ecNumber>
    </recommendedName>
</protein>
<evidence type="ECO:0000256" key="2">
    <source>
        <dbReference type="ARBA" id="ARBA00001974"/>
    </source>
</evidence>
<keyword evidence="5" id="KW-0285">Flavoprotein</keyword>
<dbReference type="Pfam" id="PF00175">
    <property type="entry name" value="NAD_binding_1"/>
    <property type="match status" value="1"/>
</dbReference>
<feature type="region of interest" description="Disordered" evidence="15">
    <location>
        <begin position="36"/>
        <end position="55"/>
    </location>
</feature>
<feature type="domain" description="4Fe-4S" evidence="17">
    <location>
        <begin position="73"/>
        <end position="132"/>
    </location>
</feature>
<dbReference type="PRINTS" id="PR00371">
    <property type="entry name" value="FPNCR"/>
</dbReference>
<dbReference type="InterPro" id="IPR023173">
    <property type="entry name" value="NADPH_Cyt_P450_Rdtase_alpha"/>
</dbReference>
<keyword evidence="10 18" id="KW-0560">Oxidoreductase</keyword>
<gene>
    <name evidence="18" type="ordered locus">Plabr_3249</name>
</gene>
<dbReference type="Pfam" id="PF00667">
    <property type="entry name" value="FAD_binding_1"/>
    <property type="match status" value="1"/>
</dbReference>
<dbReference type="NCBIfam" id="NF004859">
    <property type="entry name" value="PRK06214.1"/>
    <property type="match status" value="1"/>
</dbReference>
<dbReference type="GO" id="GO:0019344">
    <property type="term" value="P:cysteine biosynthetic process"/>
    <property type="evidence" value="ECO:0007669"/>
    <property type="project" value="UniProtKB-KW"/>
</dbReference>
<keyword evidence="13" id="KW-0198">Cysteine biosynthesis</keyword>
<comment type="catalytic activity">
    <reaction evidence="14">
        <text>hydrogen sulfide + 3 NADP(+) + 3 H2O = sulfite + 3 NADPH + 4 H(+)</text>
        <dbReference type="Rhea" id="RHEA:13801"/>
        <dbReference type="ChEBI" id="CHEBI:15377"/>
        <dbReference type="ChEBI" id="CHEBI:15378"/>
        <dbReference type="ChEBI" id="CHEBI:17359"/>
        <dbReference type="ChEBI" id="CHEBI:29919"/>
        <dbReference type="ChEBI" id="CHEBI:57783"/>
        <dbReference type="ChEBI" id="CHEBI:58349"/>
        <dbReference type="EC" id="1.8.1.2"/>
    </reaction>
</comment>
<dbReference type="InterPro" id="IPR039261">
    <property type="entry name" value="FNR_nucleotide-bd"/>
</dbReference>
<accession>F0SK89</accession>
<evidence type="ECO:0000259" key="17">
    <source>
        <dbReference type="PROSITE" id="PS51656"/>
    </source>
</evidence>
<dbReference type="EC" id="1.8.1.2" evidence="3"/>
<feature type="domain" description="FAD-binding FR-type" evidence="16">
    <location>
        <begin position="157"/>
        <end position="370"/>
    </location>
</feature>
<dbReference type="InterPro" id="IPR017927">
    <property type="entry name" value="FAD-bd_FR_type"/>
</dbReference>
<dbReference type="GO" id="GO:0005829">
    <property type="term" value="C:cytosol"/>
    <property type="evidence" value="ECO:0007669"/>
    <property type="project" value="TreeGrafter"/>
</dbReference>
<dbReference type="Gene3D" id="1.10.15.40">
    <property type="entry name" value="Electron transport complex subunit B, putative Fe-S cluster"/>
    <property type="match status" value="1"/>
</dbReference>
<dbReference type="InterPro" id="IPR007202">
    <property type="entry name" value="4Fe-4S_dom"/>
</dbReference>
<evidence type="ECO:0000256" key="13">
    <source>
        <dbReference type="ARBA" id="ARBA00023192"/>
    </source>
</evidence>
<evidence type="ECO:0000313" key="18">
    <source>
        <dbReference type="EMBL" id="ADY60846.1"/>
    </source>
</evidence>
<dbReference type="RefSeq" id="WP_013629566.1">
    <property type="nucleotide sequence ID" value="NC_015174.1"/>
</dbReference>
<dbReference type="InterPro" id="IPR001709">
    <property type="entry name" value="Flavoprot_Pyr_Nucl_cyt_Rdtase"/>
</dbReference>
<keyword evidence="11" id="KW-0408">Iron</keyword>
<dbReference type="PANTHER" id="PTHR19384">
    <property type="entry name" value="NITRIC OXIDE SYNTHASE-RELATED"/>
    <property type="match status" value="1"/>
</dbReference>
<dbReference type="STRING" id="756272.Plabr_3249"/>
<evidence type="ECO:0000259" key="16">
    <source>
        <dbReference type="PROSITE" id="PS51384"/>
    </source>
</evidence>